<dbReference type="PROSITE" id="PS50042">
    <property type="entry name" value="CNMP_BINDING_3"/>
    <property type="match status" value="1"/>
</dbReference>
<evidence type="ECO:0000256" key="3">
    <source>
        <dbReference type="ARBA" id="ARBA00023159"/>
    </source>
</evidence>
<dbReference type="InterPro" id="IPR000595">
    <property type="entry name" value="cNMP-bd_dom"/>
</dbReference>
<name>A0A229NWX8_9BACL</name>
<dbReference type="PROSITE" id="PS51063">
    <property type="entry name" value="HTH_CRP_2"/>
    <property type="match status" value="1"/>
</dbReference>
<dbReference type="GO" id="GO:0003677">
    <property type="term" value="F:DNA binding"/>
    <property type="evidence" value="ECO:0007669"/>
    <property type="project" value="UniProtKB-KW"/>
</dbReference>
<accession>A0A229NWX8</accession>
<dbReference type="InterPro" id="IPR014710">
    <property type="entry name" value="RmlC-like_jellyroll"/>
</dbReference>
<organism evidence="7 8">
    <name type="scientific">Paenibacillus herberti</name>
    <dbReference type="NCBI Taxonomy" id="1619309"/>
    <lineage>
        <taxon>Bacteria</taxon>
        <taxon>Bacillati</taxon>
        <taxon>Bacillota</taxon>
        <taxon>Bacilli</taxon>
        <taxon>Bacillales</taxon>
        <taxon>Paenibacillaceae</taxon>
        <taxon>Paenibacillus</taxon>
    </lineage>
</organism>
<evidence type="ECO:0000259" key="5">
    <source>
        <dbReference type="PROSITE" id="PS50042"/>
    </source>
</evidence>
<dbReference type="CDD" id="cd00038">
    <property type="entry name" value="CAP_ED"/>
    <property type="match status" value="1"/>
</dbReference>
<dbReference type="PRINTS" id="PR00034">
    <property type="entry name" value="HTHCRP"/>
</dbReference>
<proteinExistence type="predicted"/>
<feature type="domain" description="Cyclic nucleotide-binding" evidence="5">
    <location>
        <begin position="1"/>
        <end position="75"/>
    </location>
</feature>
<keyword evidence="1" id="KW-0805">Transcription regulation</keyword>
<dbReference type="PANTHER" id="PTHR24567">
    <property type="entry name" value="CRP FAMILY TRANSCRIPTIONAL REGULATORY PROTEIN"/>
    <property type="match status" value="1"/>
</dbReference>
<dbReference type="InterPro" id="IPR036390">
    <property type="entry name" value="WH_DNA-bd_sf"/>
</dbReference>
<dbReference type="SUPFAM" id="SSF51206">
    <property type="entry name" value="cAMP-binding domain-like"/>
    <property type="match status" value="1"/>
</dbReference>
<dbReference type="PANTHER" id="PTHR24567:SF74">
    <property type="entry name" value="HTH-TYPE TRANSCRIPTIONAL REGULATOR ARCR"/>
    <property type="match status" value="1"/>
</dbReference>
<evidence type="ECO:0000256" key="1">
    <source>
        <dbReference type="ARBA" id="ARBA00023015"/>
    </source>
</evidence>
<evidence type="ECO:0000259" key="6">
    <source>
        <dbReference type="PROSITE" id="PS51063"/>
    </source>
</evidence>
<dbReference type="AlphaFoldDB" id="A0A229NWX8"/>
<keyword evidence="8" id="KW-1185">Reference proteome</keyword>
<sequence length="167" mass="19229">MHLNRGEVLFRQGDQGPLFQLHSGMLKIMRSSPNGSQILVNLIVPGEVIPHHSLLSPHPYFGTAIALVPSELTLLPANEWYRDLKNDTARYQTIALLLQDKLRMMQQRMDQLTELDPQERLRKLQAWLAKHLDVHSMGELLTQEEIGQLIGLRRETVNRLLKRLAEE</sequence>
<dbReference type="Pfam" id="PF13545">
    <property type="entry name" value="HTH_Crp_2"/>
    <property type="match status" value="1"/>
</dbReference>
<dbReference type="Pfam" id="PF00027">
    <property type="entry name" value="cNMP_binding"/>
    <property type="match status" value="1"/>
</dbReference>
<dbReference type="Proteomes" id="UP000215145">
    <property type="component" value="Unassembled WGS sequence"/>
</dbReference>
<keyword evidence="4" id="KW-0804">Transcription</keyword>
<dbReference type="InterPro" id="IPR050397">
    <property type="entry name" value="Env_Response_Regulators"/>
</dbReference>
<comment type="caution">
    <text evidence="7">The sequence shown here is derived from an EMBL/GenBank/DDBJ whole genome shotgun (WGS) entry which is preliminary data.</text>
</comment>
<gene>
    <name evidence="7" type="ORF">CGZ75_15590</name>
</gene>
<feature type="domain" description="HTH crp-type" evidence="6">
    <location>
        <begin position="115"/>
        <end position="167"/>
    </location>
</feature>
<reference evidence="7 8" key="1">
    <citation type="submission" date="2017-07" db="EMBL/GenBank/DDBJ databases">
        <title>Paenibacillus herberti R33 genome sequencing and assembly.</title>
        <authorList>
            <person name="Su W."/>
        </authorList>
    </citation>
    <scope>NUCLEOTIDE SEQUENCE [LARGE SCALE GENOMIC DNA]</scope>
    <source>
        <strain evidence="7 8">R33</strain>
    </source>
</reference>
<keyword evidence="2" id="KW-0238">DNA-binding</keyword>
<dbReference type="GO" id="GO:0005829">
    <property type="term" value="C:cytosol"/>
    <property type="evidence" value="ECO:0007669"/>
    <property type="project" value="TreeGrafter"/>
</dbReference>
<protein>
    <submittedName>
        <fullName evidence="7">Crp/Fnr family transcriptional regulator</fullName>
    </submittedName>
</protein>
<evidence type="ECO:0000313" key="7">
    <source>
        <dbReference type="EMBL" id="OXM14368.1"/>
    </source>
</evidence>
<dbReference type="Gene3D" id="2.60.120.10">
    <property type="entry name" value="Jelly Rolls"/>
    <property type="match status" value="1"/>
</dbReference>
<evidence type="ECO:0000313" key="8">
    <source>
        <dbReference type="Proteomes" id="UP000215145"/>
    </source>
</evidence>
<dbReference type="InterPro" id="IPR012318">
    <property type="entry name" value="HTH_CRP"/>
</dbReference>
<dbReference type="OrthoDB" id="2903186at2"/>
<dbReference type="GO" id="GO:0003700">
    <property type="term" value="F:DNA-binding transcription factor activity"/>
    <property type="evidence" value="ECO:0007669"/>
    <property type="project" value="TreeGrafter"/>
</dbReference>
<dbReference type="InterPro" id="IPR018490">
    <property type="entry name" value="cNMP-bd_dom_sf"/>
</dbReference>
<dbReference type="EMBL" id="NMUQ01000002">
    <property type="protein sequence ID" value="OXM14368.1"/>
    <property type="molecule type" value="Genomic_DNA"/>
</dbReference>
<dbReference type="RefSeq" id="WP_089525192.1">
    <property type="nucleotide sequence ID" value="NZ_NMUQ01000002.1"/>
</dbReference>
<dbReference type="SUPFAM" id="SSF46785">
    <property type="entry name" value="Winged helix' DNA-binding domain"/>
    <property type="match status" value="1"/>
</dbReference>
<evidence type="ECO:0000256" key="2">
    <source>
        <dbReference type="ARBA" id="ARBA00023125"/>
    </source>
</evidence>
<keyword evidence="3" id="KW-0010">Activator</keyword>
<evidence type="ECO:0000256" key="4">
    <source>
        <dbReference type="ARBA" id="ARBA00023163"/>
    </source>
</evidence>